<keyword evidence="4" id="KW-1185">Reference proteome</keyword>
<sequence>MTGRLSLNEEDGSTEINRLGTGAELLSAVCDSRLPQDRVQLNLEDMPEEGSTLLPEYDGTPEEFSKQPILRIQHTRFGCGSVSLGVRVSHSVCDARGFLQLVEDLAEIYRGLISATPWETPLSDVFLQKPPCINSYLAGVKMSTEEGKKALNFRPDDYGVDQQPKLETFTSDKPVTGRLLLFSRKELDAIKAAASDSHQHRWASTFEALSAHLWLSVQRARKRYEESNTTNGTARQSEETADLLTSLDWRSSERLGLPPRYFPNAVSEPYVTASLNNLSEASLPRTAQIIHDGLRERILADQKDTLLWVAAQPDKRKISLRFRFNDKSFIVSQWNKLEIYGVCFDTDGQGRHMYPDRVWPPFTVASLADGLAYFLPTRTQNDGGAGGGDIEVALSLHEPLWDILEEDGYLRRFS</sequence>
<dbReference type="SUPFAM" id="SSF52777">
    <property type="entry name" value="CoA-dependent acyltransferases"/>
    <property type="match status" value="1"/>
</dbReference>
<dbReference type="OrthoDB" id="444127at2759"/>
<comment type="caution">
    <text evidence="3">The sequence shown here is derived from an EMBL/GenBank/DDBJ whole genome shotgun (WGS) entry which is preliminary data.</text>
</comment>
<dbReference type="EMBL" id="JAATWM020000005">
    <property type="protein sequence ID" value="KAF9880366.1"/>
    <property type="molecule type" value="Genomic_DNA"/>
</dbReference>
<evidence type="ECO:0000313" key="3">
    <source>
        <dbReference type="EMBL" id="KAF9880366.1"/>
    </source>
</evidence>
<dbReference type="InterPro" id="IPR023213">
    <property type="entry name" value="CAT-like_dom_sf"/>
</dbReference>
<dbReference type="Proteomes" id="UP000781932">
    <property type="component" value="Unassembled WGS sequence"/>
</dbReference>
<gene>
    <name evidence="3" type="ORF">CkaCkLH20_02320</name>
</gene>
<dbReference type="GO" id="GO:0016747">
    <property type="term" value="F:acyltransferase activity, transferring groups other than amino-acyl groups"/>
    <property type="evidence" value="ECO:0007669"/>
    <property type="project" value="TreeGrafter"/>
</dbReference>
<reference evidence="3" key="2">
    <citation type="submission" date="2020-11" db="EMBL/GenBank/DDBJ databases">
        <title>Whole genome sequencing of Colletotrichum sp.</title>
        <authorList>
            <person name="Li H."/>
        </authorList>
    </citation>
    <scope>NUCLEOTIDE SEQUENCE</scope>
    <source>
        <strain evidence="3">CkLH20</strain>
    </source>
</reference>
<evidence type="ECO:0000256" key="1">
    <source>
        <dbReference type="ARBA" id="ARBA00022679"/>
    </source>
</evidence>
<keyword evidence="2" id="KW-0012">Acyltransferase</keyword>
<dbReference type="PANTHER" id="PTHR31642">
    <property type="entry name" value="TRICHOTHECENE 3-O-ACETYLTRANSFERASE"/>
    <property type="match status" value="1"/>
</dbReference>
<name>A0A9P6LPG0_9PEZI</name>
<dbReference type="Gene3D" id="3.30.559.10">
    <property type="entry name" value="Chloramphenicol acetyltransferase-like domain"/>
    <property type="match status" value="2"/>
</dbReference>
<dbReference type="AlphaFoldDB" id="A0A9P6LPG0"/>
<dbReference type="RefSeq" id="XP_038749827.1">
    <property type="nucleotide sequence ID" value="XM_038885039.1"/>
</dbReference>
<dbReference type="InterPro" id="IPR050317">
    <property type="entry name" value="Plant_Fungal_Acyltransferase"/>
</dbReference>
<proteinExistence type="predicted"/>
<keyword evidence="1 3" id="KW-0808">Transferase</keyword>
<evidence type="ECO:0000313" key="4">
    <source>
        <dbReference type="Proteomes" id="UP000781932"/>
    </source>
</evidence>
<evidence type="ECO:0000256" key="2">
    <source>
        <dbReference type="ARBA" id="ARBA00023315"/>
    </source>
</evidence>
<accession>A0A9P6LPG0</accession>
<dbReference type="Pfam" id="PF02458">
    <property type="entry name" value="Transferase"/>
    <property type="match status" value="1"/>
</dbReference>
<protein>
    <submittedName>
        <fullName evidence="3">Transferase family protein</fullName>
    </submittedName>
</protein>
<reference evidence="3" key="1">
    <citation type="submission" date="2020-03" db="EMBL/GenBank/DDBJ databases">
        <authorList>
            <person name="He L."/>
        </authorList>
    </citation>
    <scope>NUCLEOTIDE SEQUENCE</scope>
    <source>
        <strain evidence="3">CkLH20</strain>
    </source>
</reference>
<dbReference type="GeneID" id="62158113"/>
<organism evidence="3 4">
    <name type="scientific">Colletotrichum karsti</name>
    <dbReference type="NCBI Taxonomy" id="1095194"/>
    <lineage>
        <taxon>Eukaryota</taxon>
        <taxon>Fungi</taxon>
        <taxon>Dikarya</taxon>
        <taxon>Ascomycota</taxon>
        <taxon>Pezizomycotina</taxon>
        <taxon>Sordariomycetes</taxon>
        <taxon>Hypocreomycetidae</taxon>
        <taxon>Glomerellales</taxon>
        <taxon>Glomerellaceae</taxon>
        <taxon>Colletotrichum</taxon>
        <taxon>Colletotrichum boninense species complex</taxon>
    </lineage>
</organism>
<dbReference type="PANTHER" id="PTHR31642:SF11">
    <property type="entry name" value="SHIKIMATE O-HYDROXYCINNAMOYLTRANSFERASE"/>
    <property type="match status" value="1"/>
</dbReference>